<reference evidence="5 6" key="1">
    <citation type="journal article" date="2018" name="Int. J. Food Microbiol.">
        <title>Growth of Carnobacterium spp. isolated from chilled vacuum-packaged meat under relevant acidic conditions.</title>
        <authorList>
            <person name="Zhang P."/>
            <person name="Badoni M."/>
            <person name="Ganzle M."/>
            <person name="Yang X."/>
        </authorList>
    </citation>
    <scope>NUCLEOTIDE SEQUENCE [LARGE SCALE GENOMIC DNA]</scope>
    <source>
        <strain evidence="5 6">B2</strain>
    </source>
</reference>
<comment type="caution">
    <text evidence="5">The sequence shown here is derived from an EMBL/GenBank/DDBJ whole genome shotgun (WGS) entry which is preliminary data.</text>
</comment>
<evidence type="ECO:0000259" key="4">
    <source>
        <dbReference type="Pfam" id="PF17853"/>
    </source>
</evidence>
<dbReference type="PANTHER" id="PTHR33744">
    <property type="entry name" value="CARBOHYDRATE DIACID REGULATOR"/>
    <property type="match status" value="1"/>
</dbReference>
<dbReference type="InterPro" id="IPR025736">
    <property type="entry name" value="PucR_C-HTH_dom"/>
</dbReference>
<comment type="similarity">
    <text evidence="1">Belongs to the CdaR family.</text>
</comment>
<dbReference type="Pfam" id="PF07905">
    <property type="entry name" value="PucR"/>
    <property type="match status" value="1"/>
</dbReference>
<name>A0A2R8A082_CARDV</name>
<dbReference type="Pfam" id="PF13556">
    <property type="entry name" value="HTH_30"/>
    <property type="match status" value="1"/>
</dbReference>
<organism evidence="5 6">
    <name type="scientific">Carnobacterium divergens</name>
    <name type="common">Lactobacillus divergens</name>
    <dbReference type="NCBI Taxonomy" id="2748"/>
    <lineage>
        <taxon>Bacteria</taxon>
        <taxon>Bacillati</taxon>
        <taxon>Bacillota</taxon>
        <taxon>Bacilli</taxon>
        <taxon>Lactobacillales</taxon>
        <taxon>Carnobacteriaceae</taxon>
        <taxon>Carnobacterium</taxon>
    </lineage>
</organism>
<feature type="domain" description="Purine catabolism PurC-like" evidence="2">
    <location>
        <begin position="6"/>
        <end position="125"/>
    </location>
</feature>
<dbReference type="Gene3D" id="1.10.10.2840">
    <property type="entry name" value="PucR C-terminal helix-turn-helix domain"/>
    <property type="match status" value="1"/>
</dbReference>
<dbReference type="InterPro" id="IPR012914">
    <property type="entry name" value="PucR_dom"/>
</dbReference>
<dbReference type="Proteomes" id="UP000297938">
    <property type="component" value="Unassembled WGS sequence"/>
</dbReference>
<dbReference type="Pfam" id="PF17853">
    <property type="entry name" value="GGDEF_2"/>
    <property type="match status" value="1"/>
</dbReference>
<feature type="domain" description="PucR C-terminal helix-turn-helix" evidence="3">
    <location>
        <begin position="477"/>
        <end position="534"/>
    </location>
</feature>
<evidence type="ECO:0000256" key="1">
    <source>
        <dbReference type="ARBA" id="ARBA00006754"/>
    </source>
</evidence>
<gene>
    <name evidence="5" type="ORF">CKN69_09965</name>
</gene>
<dbReference type="InterPro" id="IPR051448">
    <property type="entry name" value="CdaR-like_regulators"/>
</dbReference>
<dbReference type="InterPro" id="IPR042070">
    <property type="entry name" value="PucR_C-HTH_sf"/>
</dbReference>
<proteinExistence type="inferred from homology"/>
<evidence type="ECO:0000259" key="2">
    <source>
        <dbReference type="Pfam" id="PF07905"/>
    </source>
</evidence>
<accession>A0A2R8A082</accession>
<dbReference type="InterPro" id="IPR041522">
    <property type="entry name" value="CdaR_GGDEF"/>
</dbReference>
<dbReference type="STRING" id="2748.CDIV41_320368"/>
<protein>
    <submittedName>
        <fullName evidence="5">PucR family transcriptional regulator</fullName>
    </submittedName>
</protein>
<dbReference type="PANTHER" id="PTHR33744:SF1">
    <property type="entry name" value="DNA-BINDING TRANSCRIPTIONAL ACTIVATOR ADER"/>
    <property type="match status" value="1"/>
</dbReference>
<evidence type="ECO:0000313" key="5">
    <source>
        <dbReference type="EMBL" id="TFJ24942.1"/>
    </source>
</evidence>
<evidence type="ECO:0000259" key="3">
    <source>
        <dbReference type="Pfam" id="PF13556"/>
    </source>
</evidence>
<dbReference type="RefSeq" id="WP_074402765.1">
    <property type="nucleotide sequence ID" value="NZ_CBCPJQ010000001.1"/>
</dbReference>
<feature type="domain" description="CdaR GGDEF-like" evidence="4">
    <location>
        <begin position="301"/>
        <end position="420"/>
    </location>
</feature>
<sequence length="541" mass="62161">MTTLGEILTIPRFSTIHTLNKQADLSKVVDTIEISETPDVALFLPKNSFLLTTAMVFENDPVGLCEMIQSLHDLPAAGIGIKLGRFLDDIDPMVLAFADNLQFPILQIPSTVTLGTISHQLLSYIWDQQTEKLNYALDIQKKFANMMIKDATLSSLIRHLGSILKRPVLLVDSFMEVVAESRHLKQQPHILAAHFEKMIPKLKEAQKLGKEYSFILESDAEQQLLVSVFPVQTGSYFPYLLVIFKADQIPYPFSQFAIEQANIVLSYTLYKNQKLLEGNLLLREDFFQQLLEATSEEKRLNVLDYGNDYGLKDSNAYQVVLATLQLTLENQTPLKNQSYLAYEWLEKQLSNLIPNALLFPIKNSNYYGILLQDSTNLLTKQLEEIHYHLKKLLPLELHFFIGNTVSDLNALHFSYNEALEIFQQQDGARPHSSILNYYQLKGINKLLDYVPKNEIDHFCTIYLKTLAFPKEDTLIELRKTLKIYLECQCEITETSKRLFIHRNTVKYRIAKCEDLFQMPINDPDFSLKVRLALVLSEPKNE</sequence>
<dbReference type="EMBL" id="NRPP01000017">
    <property type="protein sequence ID" value="TFJ24942.1"/>
    <property type="molecule type" value="Genomic_DNA"/>
</dbReference>
<dbReference type="AlphaFoldDB" id="A0A2R8A082"/>
<evidence type="ECO:0000313" key="6">
    <source>
        <dbReference type="Proteomes" id="UP000297938"/>
    </source>
</evidence>